<evidence type="ECO:0000313" key="6">
    <source>
        <dbReference type="Proteomes" id="UP000321577"/>
    </source>
</evidence>
<gene>
    <name evidence="5" type="ORF">BGE01nite_14010</name>
</gene>
<dbReference type="PANTHER" id="PTHR43133">
    <property type="entry name" value="RNA POLYMERASE ECF-TYPE SIGMA FACTO"/>
    <property type="match status" value="1"/>
</dbReference>
<dbReference type="EMBL" id="BKAG01000007">
    <property type="protein sequence ID" value="GEP42110.1"/>
    <property type="molecule type" value="Genomic_DNA"/>
</dbReference>
<evidence type="ECO:0000256" key="3">
    <source>
        <dbReference type="ARBA" id="ARBA00023163"/>
    </source>
</evidence>
<dbReference type="OrthoDB" id="128557at2"/>
<accession>A0A512M5V4</accession>
<dbReference type="AlphaFoldDB" id="A0A512M5V4"/>
<evidence type="ECO:0000256" key="4">
    <source>
        <dbReference type="SAM" id="MobiDB-lite"/>
    </source>
</evidence>
<dbReference type="InterPro" id="IPR013325">
    <property type="entry name" value="RNA_pol_sigma_r2"/>
</dbReference>
<evidence type="ECO:0000313" key="5">
    <source>
        <dbReference type="EMBL" id="GEP42110.1"/>
    </source>
</evidence>
<dbReference type="RefSeq" id="WP_146849712.1">
    <property type="nucleotide sequence ID" value="NZ_BKAG01000007.1"/>
</dbReference>
<dbReference type="GO" id="GO:0006352">
    <property type="term" value="P:DNA-templated transcription initiation"/>
    <property type="evidence" value="ECO:0007669"/>
    <property type="project" value="InterPro"/>
</dbReference>
<dbReference type="PANTHER" id="PTHR43133:SF51">
    <property type="entry name" value="RNA POLYMERASE SIGMA FACTOR"/>
    <property type="match status" value="1"/>
</dbReference>
<reference evidence="5 6" key="1">
    <citation type="submission" date="2019-07" db="EMBL/GenBank/DDBJ databases">
        <title>Whole genome shotgun sequence of Brevifollis gellanilyticus NBRC 108608.</title>
        <authorList>
            <person name="Hosoyama A."/>
            <person name="Uohara A."/>
            <person name="Ohji S."/>
            <person name="Ichikawa N."/>
        </authorList>
    </citation>
    <scope>NUCLEOTIDE SEQUENCE [LARGE SCALE GENOMIC DNA]</scope>
    <source>
        <strain evidence="5 6">NBRC 108608</strain>
    </source>
</reference>
<protein>
    <submittedName>
        <fullName evidence="5">RNA polymerase subunit sigma-24</fullName>
    </submittedName>
</protein>
<dbReference type="Proteomes" id="UP000321577">
    <property type="component" value="Unassembled WGS sequence"/>
</dbReference>
<comment type="caution">
    <text evidence="5">The sequence shown here is derived from an EMBL/GenBank/DDBJ whole genome shotgun (WGS) entry which is preliminary data.</text>
</comment>
<evidence type="ECO:0000256" key="2">
    <source>
        <dbReference type="ARBA" id="ARBA00023082"/>
    </source>
</evidence>
<dbReference type="GO" id="GO:0016987">
    <property type="term" value="F:sigma factor activity"/>
    <property type="evidence" value="ECO:0007669"/>
    <property type="project" value="UniProtKB-KW"/>
</dbReference>
<dbReference type="Gene3D" id="1.10.1740.10">
    <property type="match status" value="1"/>
</dbReference>
<dbReference type="InterPro" id="IPR039425">
    <property type="entry name" value="RNA_pol_sigma-70-like"/>
</dbReference>
<keyword evidence="1" id="KW-0805">Transcription regulation</keyword>
<evidence type="ECO:0000256" key="1">
    <source>
        <dbReference type="ARBA" id="ARBA00023015"/>
    </source>
</evidence>
<dbReference type="SUPFAM" id="SSF88946">
    <property type="entry name" value="Sigma2 domain of RNA polymerase sigma factors"/>
    <property type="match status" value="1"/>
</dbReference>
<feature type="region of interest" description="Disordered" evidence="4">
    <location>
        <begin position="166"/>
        <end position="185"/>
    </location>
</feature>
<keyword evidence="2" id="KW-0731">Sigma factor</keyword>
<keyword evidence="3" id="KW-0804">Transcription</keyword>
<sequence length="235" mass="26284">MTRWSVVVALRDGGDPIQGRLALEELCKIYWRPIYSYARYQNISPADAEDLTQSFLSFVLEKDLFSAADAGLGRMRNYLLTAFGRHIKHWQRQANALKRGGGREVLSIEASMAEDEIAIQPVDHRTPEANYQRLCALRIIEASIEQLAREQEAAGKGAQFQLLRTRLDPSQSGSGNDAELARQLGMSHDAVRQSVSRLRKRFREVMKEIVASTLSAPTEDSVNEELAALRNALVG</sequence>
<name>A0A512M5V4_9BACT</name>
<proteinExistence type="predicted"/>
<organism evidence="5 6">
    <name type="scientific">Brevifollis gellanilyticus</name>
    <dbReference type="NCBI Taxonomy" id="748831"/>
    <lineage>
        <taxon>Bacteria</taxon>
        <taxon>Pseudomonadati</taxon>
        <taxon>Verrucomicrobiota</taxon>
        <taxon>Verrucomicrobiia</taxon>
        <taxon>Verrucomicrobiales</taxon>
        <taxon>Verrucomicrobiaceae</taxon>
    </lineage>
</organism>
<keyword evidence="6" id="KW-1185">Reference proteome</keyword>